<sequence>MLIVKSKYLISSAEDIYIDHSLVVRGENILEILPNSEVEMKYPKAKIIDKTNSILMPGFINAHMHQYGVLSRGIPANVEFKDFEGFLWDYWWPFIENRIGLKEVKATTKASAIELIKSGVIGFCDTLEAPNTEEGTLIEQGKILEDIGMKAVLSLESCERISYENGVKCLDENSRLIEWSRKKSKLIRGIICTHTTFTCSDKFLKLAQNKAKELKAPWQFHLSESIYEVDHCLKNYGKLPVKYLEHLGLLDKDVLASQCVKVKEEEIKILKERDVKVVHMPLSNCEVGGGFAPIPDLLDAGVEVALGTDGYINDFFAVMKSAFLLHKAVKEDASVMSASIVFKMATEYGAKALGWKNTGKLVSGNKADFIIMENNFKTPVTLDNIFDQIVVQGEKEFIDSVYINGRPILEDGELKTIDKKQISKEMKNVAEEFWKF</sequence>
<name>A0A1M4PLN1_9FIRM</name>
<dbReference type="PANTHER" id="PTHR43794">
    <property type="entry name" value="AMINOHYDROLASE SSNA-RELATED"/>
    <property type="match status" value="1"/>
</dbReference>
<evidence type="ECO:0000313" key="4">
    <source>
        <dbReference type="Proteomes" id="UP000245423"/>
    </source>
</evidence>
<dbReference type="Gene3D" id="2.30.40.10">
    <property type="entry name" value="Urease, subunit C, domain 1"/>
    <property type="match status" value="1"/>
</dbReference>
<evidence type="ECO:0000313" key="3">
    <source>
        <dbReference type="EMBL" id="SHD76359.1"/>
    </source>
</evidence>
<dbReference type="PANTHER" id="PTHR43794:SF11">
    <property type="entry name" value="AMIDOHYDROLASE-RELATED DOMAIN-CONTAINING PROTEIN"/>
    <property type="match status" value="1"/>
</dbReference>
<dbReference type="InterPro" id="IPR032466">
    <property type="entry name" value="Metal_Hydrolase"/>
</dbReference>
<dbReference type="InterPro" id="IPR006680">
    <property type="entry name" value="Amidohydro-rel"/>
</dbReference>
<accession>A0A1M4PLN1</accession>
<proteinExistence type="predicted"/>
<dbReference type="AlphaFoldDB" id="A0A1M4PLN1"/>
<gene>
    <name evidence="3" type="ORF">CUESP1_0983</name>
</gene>
<dbReference type="Gene3D" id="3.20.20.140">
    <property type="entry name" value="Metal-dependent hydrolases"/>
    <property type="match status" value="1"/>
</dbReference>
<dbReference type="InterPro" id="IPR011059">
    <property type="entry name" value="Metal-dep_hydrolase_composite"/>
</dbReference>
<evidence type="ECO:0000256" key="1">
    <source>
        <dbReference type="ARBA" id="ARBA00022801"/>
    </source>
</evidence>
<dbReference type="Proteomes" id="UP000245423">
    <property type="component" value="Chromosome 1"/>
</dbReference>
<dbReference type="OrthoDB" id="9807210at2"/>
<dbReference type="Pfam" id="PF01979">
    <property type="entry name" value="Amidohydro_1"/>
    <property type="match status" value="1"/>
</dbReference>
<dbReference type="SUPFAM" id="SSF51556">
    <property type="entry name" value="Metallo-dependent hydrolases"/>
    <property type="match status" value="1"/>
</dbReference>
<dbReference type="RefSeq" id="WP_025640650.1">
    <property type="nucleotide sequence ID" value="NZ_LT669839.1"/>
</dbReference>
<dbReference type="EMBL" id="LT669839">
    <property type="protein sequence ID" value="SHD76359.1"/>
    <property type="molecule type" value="Genomic_DNA"/>
</dbReference>
<keyword evidence="1 3" id="KW-0378">Hydrolase</keyword>
<feature type="domain" description="Amidohydrolase-related" evidence="2">
    <location>
        <begin position="54"/>
        <end position="406"/>
    </location>
</feature>
<organism evidence="3 4">
    <name type="scientific">[Clostridium] ultunense Esp</name>
    <dbReference type="NCBI Taxonomy" id="1288971"/>
    <lineage>
        <taxon>Bacteria</taxon>
        <taxon>Bacillati</taxon>
        <taxon>Bacillota</taxon>
        <taxon>Tissierellia</taxon>
        <taxon>Tissierellales</taxon>
        <taxon>Tepidimicrobiaceae</taxon>
        <taxon>Schnuerera</taxon>
    </lineage>
</organism>
<keyword evidence="4" id="KW-1185">Reference proteome</keyword>
<dbReference type="InterPro" id="IPR050287">
    <property type="entry name" value="MTA/SAH_deaminase"/>
</dbReference>
<dbReference type="SUPFAM" id="SSF51338">
    <property type="entry name" value="Composite domain of metallo-dependent hydrolases"/>
    <property type="match status" value="1"/>
</dbReference>
<dbReference type="GO" id="GO:0016810">
    <property type="term" value="F:hydrolase activity, acting on carbon-nitrogen (but not peptide) bonds"/>
    <property type="evidence" value="ECO:0007669"/>
    <property type="project" value="InterPro"/>
</dbReference>
<protein>
    <submittedName>
        <fullName evidence="3">Amidohydrolase family protein</fullName>
    </submittedName>
</protein>
<reference evidence="3 4" key="1">
    <citation type="submission" date="2016-11" db="EMBL/GenBank/DDBJ databases">
        <authorList>
            <person name="Manzoor S."/>
        </authorList>
    </citation>
    <scope>NUCLEOTIDE SEQUENCE [LARGE SCALE GENOMIC DNA]</scope>
    <source>
        <strain evidence="3">Clostridium ultunense strain Esp</strain>
    </source>
</reference>
<evidence type="ECO:0000259" key="2">
    <source>
        <dbReference type="Pfam" id="PF01979"/>
    </source>
</evidence>